<dbReference type="PROSITE" id="PS00138">
    <property type="entry name" value="SUBTILASE_SER"/>
    <property type="match status" value="1"/>
</dbReference>
<dbReference type="GO" id="GO:0006508">
    <property type="term" value="P:proteolysis"/>
    <property type="evidence" value="ECO:0007669"/>
    <property type="project" value="UniProtKB-KW"/>
</dbReference>
<dbReference type="InterPro" id="IPR023828">
    <property type="entry name" value="Peptidase_S8_Ser-AS"/>
</dbReference>
<dbReference type="CDD" id="cd00161">
    <property type="entry name" value="beta-trefoil_Ricin-like"/>
    <property type="match status" value="1"/>
</dbReference>
<keyword evidence="3" id="KW-0378">Hydrolase</keyword>
<dbReference type="PANTHER" id="PTHR43399">
    <property type="entry name" value="SUBTILISIN-RELATED"/>
    <property type="match status" value="1"/>
</dbReference>
<dbReference type="Gene3D" id="3.40.50.200">
    <property type="entry name" value="Peptidase S8/S53 domain"/>
    <property type="match status" value="1"/>
</dbReference>
<feature type="domain" description="Ricin B lectin" evidence="6">
    <location>
        <begin position="351"/>
        <end position="497"/>
    </location>
</feature>
<evidence type="ECO:0000259" key="6">
    <source>
        <dbReference type="SMART" id="SM00458"/>
    </source>
</evidence>
<dbReference type="SUPFAM" id="SSF50370">
    <property type="entry name" value="Ricin B-like lectins"/>
    <property type="match status" value="3"/>
</dbReference>
<dbReference type="SMART" id="SM00458">
    <property type="entry name" value="RICIN"/>
    <property type="match status" value="2"/>
</dbReference>
<organism evidence="7 8">
    <name type="scientific">Edaphochlamys debaryana</name>
    <dbReference type="NCBI Taxonomy" id="47281"/>
    <lineage>
        <taxon>Eukaryota</taxon>
        <taxon>Viridiplantae</taxon>
        <taxon>Chlorophyta</taxon>
        <taxon>core chlorophytes</taxon>
        <taxon>Chlorophyceae</taxon>
        <taxon>CS clade</taxon>
        <taxon>Chlamydomonadales</taxon>
        <taxon>Chlamydomonadales incertae sedis</taxon>
        <taxon>Edaphochlamys</taxon>
    </lineage>
</organism>
<evidence type="ECO:0000256" key="5">
    <source>
        <dbReference type="SAM" id="MobiDB-lite"/>
    </source>
</evidence>
<comment type="caution">
    <text evidence="7">The sequence shown here is derived from an EMBL/GenBank/DDBJ whole genome shotgun (WGS) entry which is preliminary data.</text>
</comment>
<accession>A0A835XVF5</accession>
<dbReference type="Gene3D" id="2.60.120.380">
    <property type="match status" value="1"/>
</dbReference>
<reference evidence="7" key="1">
    <citation type="journal article" date="2020" name="bioRxiv">
        <title>Comparative genomics of Chlamydomonas.</title>
        <authorList>
            <person name="Craig R.J."/>
            <person name="Hasan A.R."/>
            <person name="Ness R.W."/>
            <person name="Keightley P.D."/>
        </authorList>
    </citation>
    <scope>NUCLEOTIDE SEQUENCE</scope>
    <source>
        <strain evidence="7">CCAP 11/70</strain>
    </source>
</reference>
<dbReference type="Gene3D" id="2.80.10.50">
    <property type="match status" value="3"/>
</dbReference>
<feature type="domain" description="Ricin B lectin" evidence="6">
    <location>
        <begin position="626"/>
        <end position="764"/>
    </location>
</feature>
<dbReference type="InterPro" id="IPR000772">
    <property type="entry name" value="Ricin_B_lectin"/>
</dbReference>
<dbReference type="Pfam" id="PF00082">
    <property type="entry name" value="Peptidase_S8"/>
    <property type="match status" value="1"/>
</dbReference>
<evidence type="ECO:0000313" key="7">
    <source>
        <dbReference type="EMBL" id="KAG2490938.1"/>
    </source>
</evidence>
<feature type="region of interest" description="Disordered" evidence="5">
    <location>
        <begin position="914"/>
        <end position="964"/>
    </location>
</feature>
<dbReference type="EMBL" id="JAEHOE010000057">
    <property type="protein sequence ID" value="KAG2490938.1"/>
    <property type="molecule type" value="Genomic_DNA"/>
</dbReference>
<dbReference type="SUPFAM" id="SSF49785">
    <property type="entry name" value="Galactose-binding domain-like"/>
    <property type="match status" value="1"/>
</dbReference>
<dbReference type="PANTHER" id="PTHR43399:SF4">
    <property type="entry name" value="CELL WALL-ASSOCIATED PROTEASE"/>
    <property type="match status" value="1"/>
</dbReference>
<dbReference type="InterPro" id="IPR008979">
    <property type="entry name" value="Galactose-bd-like_sf"/>
</dbReference>
<dbReference type="SUPFAM" id="SSF52743">
    <property type="entry name" value="Subtilisin-like"/>
    <property type="match status" value="1"/>
</dbReference>
<feature type="compositionally biased region" description="Pro residues" evidence="5">
    <location>
        <begin position="915"/>
        <end position="962"/>
    </location>
</feature>
<sequence length="1362" mass="143284">MTRAGANLHIYAPVYPDPLVAKRPGTVADFSSYGPAPDGRFKPDLMSPGTNIYSASASYSVSNSNSSTCSDNLVAFDGTSMATPLAAGHFAVMRQYFREGFYPAGSRGPLSANFTPSGMLLKAVAIAGAASLQGWGRLSLAGSLPLPGLAAEGVALQVADGGSIRDGETISITGLRSTGGPLTAVLVWFDYPAEAYTTHQLVNDLDFYYTLNGNTTKLFTLGDSRQPSYPDFTNTVERIQLNLNPGDNVTFHIHAYNLGSQLITGNPDAALPQRWAVAVVGRFTGALRTLLNPAFAQPQRLPAFQLQTLLPLTHSIGLAVGACLVASGPAAVSSTNCAPGPATAFTIFEEGQPFTRIRTNTASNLCLAVPGNSQTNGVQLRHEACGLTPAQAFYLEGVAGDSGYRLKTRGGKCVGVVNASTAAGAAVVLGDCLSDQGAHQRFTLNEFSNGRWALSPKHAPAMCVSVSGAAGALVALAACSSSAATSAATLAQRFRLADIPVPGVPSAQGYRYVVRSAMSGQCLTLAGTTVGANATLAQCNGSDAQRLLVFRNPHSTNPNAYQLVPLRTSNASAPGGRLCLQHTAPGRPLSLAACSPDAAGQAIRVAEAPPPLRMTAEWRLPADPLTSTFRIGANASAPGSCLAATAAARNATVRPVPCSASVLQQWRLYLQDSSDLNPGASYFWIKLTGTNLCITDAYTRPSDALLDVCYKYDYQRYRIQLAGASYRIASEVPGTCLSAASGSASSLQSVRCNNTSPLQLFTLLGLSLPLDLRRQVTPLLADSTEFDLIVSWNVSGAPYTITNGMTNVRGGLYGGDNMAALAPGVEEIRWPYNGRTPDLAPYRVCVSRRSGSVPFLPGYSLPYVVLRVHDSSGSVVQTINKTLVQVATPMGAMAACTPSAPGWLYTYNYTAAAPRPSPPSPAPKPPSPAPPPRPPSPGPPRPKPPSPAPVPPSPPPSPPDIPPALQFRLDFMDANGAPSKADLDILVSWSVGDMPYDISANLTAVRGGRYDGNNNAGAGATFESVTWATDNVSLPDATTYHVCVKYDTASVPKAEYNFLFRVYSRGASVTSPLRKAIKTGLAAEPGFCKPGMNGYVGSYMYERPVPMRVKAMWYRGVDGYLEQHPARPCCIQCLLGWLGQYTVRPPPSPPPSPPSPPSPPPRPLAPTPLPSPPSPAPRPPPPPRPPSSPPRPPNPPPRPSPPPSPPATEALRFQINYTRNGQPSKADMDIYAVWEEDGTVYDVGATTIFPVQGGRYTGDNRDNNATGEGVVWPLGSPIPAAVISVCVDWGSWTTPAGVYRVTLQALRNGVNLGSIGLNVNTTQASEEACAPGRNCYVGAVDLLANPPAVVYESPNAASLRRQ</sequence>
<dbReference type="InterPro" id="IPR035992">
    <property type="entry name" value="Ricin_B-like_lectins"/>
</dbReference>
<dbReference type="OrthoDB" id="534383at2759"/>
<protein>
    <recommendedName>
        <fullName evidence="6">Ricin B lectin domain-containing protein</fullName>
    </recommendedName>
</protein>
<keyword evidence="2" id="KW-0645">Protease</keyword>
<dbReference type="InterPro" id="IPR051048">
    <property type="entry name" value="Peptidase_S8/S53_subtilisin"/>
</dbReference>
<keyword evidence="8" id="KW-1185">Reference proteome</keyword>
<evidence type="ECO:0000256" key="3">
    <source>
        <dbReference type="ARBA" id="ARBA00022801"/>
    </source>
</evidence>
<evidence type="ECO:0000256" key="1">
    <source>
        <dbReference type="ARBA" id="ARBA00011073"/>
    </source>
</evidence>
<feature type="region of interest" description="Disordered" evidence="5">
    <location>
        <begin position="1145"/>
        <end position="1209"/>
    </location>
</feature>
<evidence type="ECO:0000313" key="8">
    <source>
        <dbReference type="Proteomes" id="UP000612055"/>
    </source>
</evidence>
<dbReference type="GO" id="GO:0004252">
    <property type="term" value="F:serine-type endopeptidase activity"/>
    <property type="evidence" value="ECO:0007669"/>
    <property type="project" value="InterPro"/>
</dbReference>
<dbReference type="InterPro" id="IPR036852">
    <property type="entry name" value="Peptidase_S8/S53_dom_sf"/>
</dbReference>
<feature type="compositionally biased region" description="Pro residues" evidence="5">
    <location>
        <begin position="1145"/>
        <end position="1206"/>
    </location>
</feature>
<dbReference type="InterPro" id="IPR000209">
    <property type="entry name" value="Peptidase_S8/S53_dom"/>
</dbReference>
<evidence type="ECO:0000256" key="4">
    <source>
        <dbReference type="ARBA" id="ARBA00022825"/>
    </source>
</evidence>
<name>A0A835XVF5_9CHLO</name>
<dbReference type="Pfam" id="PF14200">
    <property type="entry name" value="RicinB_lectin_2"/>
    <property type="match status" value="1"/>
</dbReference>
<keyword evidence="4" id="KW-0720">Serine protease</keyword>
<comment type="similarity">
    <text evidence="1">Belongs to the peptidase S8 family.</text>
</comment>
<proteinExistence type="inferred from homology"/>
<dbReference type="Proteomes" id="UP000612055">
    <property type="component" value="Unassembled WGS sequence"/>
</dbReference>
<gene>
    <name evidence="7" type="ORF">HYH03_010615</name>
</gene>
<evidence type="ECO:0000256" key="2">
    <source>
        <dbReference type="ARBA" id="ARBA00022670"/>
    </source>
</evidence>
<dbReference type="PROSITE" id="PS50231">
    <property type="entry name" value="RICIN_B_LECTIN"/>
    <property type="match status" value="2"/>
</dbReference>